<keyword evidence="2" id="KW-1185">Reference proteome</keyword>
<sequence>MTNDEFFNELTNMSGARENRLKYAEMVLKDMTLFPKLLDISLLTNSETSSRALWVLEFVCLENLNAVIPFLEVFTNNLKNIHLESSIRPTAKICALITEAYTSKETNEFKKVLTTKHKEHIIESCFDWLINDHKVASKVHAMQSLFFLGLETSWIHPELIQILKRDFHHQSAAFKSRSRHILNKIKKHKNL</sequence>
<dbReference type="Proteomes" id="UP000600588">
    <property type="component" value="Unassembled WGS sequence"/>
</dbReference>
<dbReference type="RefSeq" id="WP_188230936.1">
    <property type="nucleotide sequence ID" value="NZ_JACVXB010000006.1"/>
</dbReference>
<accession>A0A8J6Q0G0</accession>
<organism evidence="1 2">
    <name type="scientific">Aestuariibaculum sediminum</name>
    <dbReference type="NCBI Taxonomy" id="2770637"/>
    <lineage>
        <taxon>Bacteria</taxon>
        <taxon>Pseudomonadati</taxon>
        <taxon>Bacteroidota</taxon>
        <taxon>Flavobacteriia</taxon>
        <taxon>Flavobacteriales</taxon>
        <taxon>Flavobacteriaceae</taxon>
    </lineage>
</organism>
<reference evidence="1 2" key="1">
    <citation type="submission" date="2020-09" db="EMBL/GenBank/DDBJ databases">
        <title>TT11 complete genome.</title>
        <authorList>
            <person name="Wu Z."/>
        </authorList>
    </citation>
    <scope>NUCLEOTIDE SEQUENCE [LARGE SCALE GENOMIC DNA]</scope>
    <source>
        <strain evidence="1 2">TT11</strain>
    </source>
</reference>
<dbReference type="AlphaFoldDB" id="A0A8J6Q0G0"/>
<gene>
    <name evidence="1" type="ORF">ICJ83_13520</name>
</gene>
<comment type="caution">
    <text evidence="1">The sequence shown here is derived from an EMBL/GenBank/DDBJ whole genome shotgun (WGS) entry which is preliminary data.</text>
</comment>
<proteinExistence type="predicted"/>
<evidence type="ECO:0000313" key="1">
    <source>
        <dbReference type="EMBL" id="MBD0833153.1"/>
    </source>
</evidence>
<dbReference type="EMBL" id="JACVXB010000006">
    <property type="protein sequence ID" value="MBD0833153.1"/>
    <property type="molecule type" value="Genomic_DNA"/>
</dbReference>
<name>A0A8J6Q0G0_9FLAO</name>
<keyword evidence="1" id="KW-0456">Lyase</keyword>
<protein>
    <submittedName>
        <fullName evidence="1">Adenylosuccinate lyase</fullName>
    </submittedName>
</protein>
<evidence type="ECO:0000313" key="2">
    <source>
        <dbReference type="Proteomes" id="UP000600588"/>
    </source>
</evidence>
<dbReference type="GO" id="GO:0016829">
    <property type="term" value="F:lyase activity"/>
    <property type="evidence" value="ECO:0007669"/>
    <property type="project" value="UniProtKB-KW"/>
</dbReference>